<reference evidence="1" key="1">
    <citation type="journal article" date="2020" name="Stud. Mycol.">
        <title>101 Dothideomycetes genomes: a test case for predicting lifestyles and emergence of pathogens.</title>
        <authorList>
            <person name="Haridas S."/>
            <person name="Albert R."/>
            <person name="Binder M."/>
            <person name="Bloem J."/>
            <person name="Labutti K."/>
            <person name="Salamov A."/>
            <person name="Andreopoulos B."/>
            <person name="Baker S."/>
            <person name="Barry K."/>
            <person name="Bills G."/>
            <person name="Bluhm B."/>
            <person name="Cannon C."/>
            <person name="Castanera R."/>
            <person name="Culley D."/>
            <person name="Daum C."/>
            <person name="Ezra D."/>
            <person name="Gonzalez J."/>
            <person name="Henrissat B."/>
            <person name="Kuo A."/>
            <person name="Liang C."/>
            <person name="Lipzen A."/>
            <person name="Lutzoni F."/>
            <person name="Magnuson J."/>
            <person name="Mondo S."/>
            <person name="Nolan M."/>
            <person name="Ohm R."/>
            <person name="Pangilinan J."/>
            <person name="Park H.-J."/>
            <person name="Ramirez L."/>
            <person name="Alfaro M."/>
            <person name="Sun H."/>
            <person name="Tritt A."/>
            <person name="Yoshinaga Y."/>
            <person name="Zwiers L.-H."/>
            <person name="Turgeon B."/>
            <person name="Goodwin S."/>
            <person name="Spatafora J."/>
            <person name="Crous P."/>
            <person name="Grigoriev I."/>
        </authorList>
    </citation>
    <scope>NUCLEOTIDE SEQUENCE</scope>
    <source>
        <strain evidence="1">CBS 262.69</strain>
    </source>
</reference>
<evidence type="ECO:0000313" key="2">
    <source>
        <dbReference type="Proteomes" id="UP000799640"/>
    </source>
</evidence>
<protein>
    <submittedName>
        <fullName evidence="1">Uncharacterized protein</fullName>
    </submittedName>
</protein>
<accession>A0A6G1HSX8</accession>
<dbReference type="EMBL" id="ML996698">
    <property type="protein sequence ID" value="KAF2399024.1"/>
    <property type="molecule type" value="Genomic_DNA"/>
</dbReference>
<gene>
    <name evidence="1" type="ORF">EJ06DRAFT_65883</name>
</gene>
<dbReference type="AlphaFoldDB" id="A0A6G1HSX8"/>
<sequence length="202" mass="22507">MDGSQREWSHMTLPSLWSLKTSTPVPANSKSLQANSETTQHAKTSLPCPVQCEIEISFRRFPTRSRLKRDRRTRQMTCPGATVFQNLLAILASVSDTAVLKLRFAFVPPCYHPTQPIAMFCLLQNDPTSSRSSLGRRLTMNPNITSPLTCPQPLSLCVVGGRWRLARKAAERWDPVGKRLRRPHIFGGVAPDHAPASIARPP</sequence>
<organism evidence="1 2">
    <name type="scientific">Trichodelitschia bisporula</name>
    <dbReference type="NCBI Taxonomy" id="703511"/>
    <lineage>
        <taxon>Eukaryota</taxon>
        <taxon>Fungi</taxon>
        <taxon>Dikarya</taxon>
        <taxon>Ascomycota</taxon>
        <taxon>Pezizomycotina</taxon>
        <taxon>Dothideomycetes</taxon>
        <taxon>Dothideomycetes incertae sedis</taxon>
        <taxon>Phaeotrichales</taxon>
        <taxon>Phaeotrichaceae</taxon>
        <taxon>Trichodelitschia</taxon>
    </lineage>
</organism>
<name>A0A6G1HSX8_9PEZI</name>
<dbReference type="Proteomes" id="UP000799640">
    <property type="component" value="Unassembled WGS sequence"/>
</dbReference>
<evidence type="ECO:0000313" key="1">
    <source>
        <dbReference type="EMBL" id="KAF2399024.1"/>
    </source>
</evidence>
<keyword evidence="2" id="KW-1185">Reference proteome</keyword>
<proteinExistence type="predicted"/>